<evidence type="ECO:0000313" key="17">
    <source>
        <dbReference type="Ensembl" id="ENSFHEP00000027201.1"/>
    </source>
</evidence>
<keyword evidence="10 13" id="KW-0804">Transcription</keyword>
<evidence type="ECO:0000256" key="8">
    <source>
        <dbReference type="ARBA" id="ARBA00023125"/>
    </source>
</evidence>
<evidence type="ECO:0000256" key="9">
    <source>
        <dbReference type="ARBA" id="ARBA00023159"/>
    </source>
</evidence>
<reference evidence="17" key="1">
    <citation type="submission" date="2025-08" db="UniProtKB">
        <authorList>
            <consortium name="Ensembl"/>
        </authorList>
    </citation>
    <scope>IDENTIFICATION</scope>
</reference>
<comment type="similarity">
    <text evidence="3 13">Belongs to the transcription factor STAT family.</text>
</comment>
<keyword evidence="5 13" id="KW-0597">Phosphoprotein</keyword>
<evidence type="ECO:0000256" key="6">
    <source>
        <dbReference type="ARBA" id="ARBA00022999"/>
    </source>
</evidence>
<keyword evidence="7 13" id="KW-0805">Transcription regulation</keyword>
<dbReference type="Pfam" id="PF02865">
    <property type="entry name" value="STAT_int"/>
    <property type="match status" value="1"/>
</dbReference>
<dbReference type="STRING" id="8078.ENSFHEP00000027201"/>
<dbReference type="Gene3D" id="2.60.40.630">
    <property type="entry name" value="STAT transcription factor, DNA-binding domain"/>
    <property type="match status" value="1"/>
</dbReference>
<dbReference type="InterPro" id="IPR048988">
    <property type="entry name" value="STAT_linker"/>
</dbReference>
<keyword evidence="14" id="KW-0175">Coiled coil</keyword>
<name>A0A3Q2QIQ7_FUNHE</name>
<dbReference type="GeneTree" id="ENSGT01050000244905"/>
<dbReference type="SUPFAM" id="SSF48092">
    <property type="entry name" value="Transcription factor STAT-4 N-domain"/>
    <property type="match status" value="1"/>
</dbReference>
<dbReference type="SUPFAM" id="SSF49417">
    <property type="entry name" value="p53-like transcription factors"/>
    <property type="match status" value="1"/>
</dbReference>
<dbReference type="GO" id="GO:0005737">
    <property type="term" value="C:cytoplasm"/>
    <property type="evidence" value="ECO:0007669"/>
    <property type="project" value="UniProtKB-SubCell"/>
</dbReference>
<feature type="compositionally biased region" description="Pro residues" evidence="15">
    <location>
        <begin position="699"/>
        <end position="708"/>
    </location>
</feature>
<comment type="subcellular location">
    <subcellularLocation>
        <location evidence="2 13">Cytoplasm</location>
    </subcellularLocation>
    <subcellularLocation>
        <location evidence="1 13">Nucleus</location>
    </subcellularLocation>
</comment>
<dbReference type="SUPFAM" id="SSF47655">
    <property type="entry name" value="STAT"/>
    <property type="match status" value="1"/>
</dbReference>
<keyword evidence="4 13" id="KW-0963">Cytoplasm</keyword>
<feature type="region of interest" description="Disordered" evidence="15">
    <location>
        <begin position="697"/>
        <end position="721"/>
    </location>
</feature>
<dbReference type="GO" id="GO:0003677">
    <property type="term" value="F:DNA binding"/>
    <property type="evidence" value="ECO:0007669"/>
    <property type="project" value="UniProtKB-KW"/>
</dbReference>
<dbReference type="InterPro" id="IPR036860">
    <property type="entry name" value="SH2_dom_sf"/>
</dbReference>
<dbReference type="PROSITE" id="PS50001">
    <property type="entry name" value="SH2"/>
    <property type="match status" value="1"/>
</dbReference>
<dbReference type="Ensembl" id="ENSFHET00000000743.1">
    <property type="protein sequence ID" value="ENSFHEP00000027201.1"/>
    <property type="gene ID" value="ENSFHEG00000010549.1"/>
</dbReference>
<dbReference type="SMART" id="SM00964">
    <property type="entry name" value="STAT_int"/>
    <property type="match status" value="1"/>
</dbReference>
<evidence type="ECO:0000256" key="10">
    <source>
        <dbReference type="ARBA" id="ARBA00023163"/>
    </source>
</evidence>
<dbReference type="AlphaFoldDB" id="A0A3Q2QIQ7"/>
<dbReference type="InterPro" id="IPR013801">
    <property type="entry name" value="STAT_TF_DNA-bd"/>
</dbReference>
<dbReference type="Pfam" id="PF00017">
    <property type="entry name" value="SH2"/>
    <property type="match status" value="1"/>
</dbReference>
<sequence length="765" mass="86890">MCFLVGSLQMAQWQELLKLDSALQSQVRRLYEGRFPTEIRHWLCHWIESQDWGSAAVVEDAARTCFQGLLEHLQEQWNRSIQENIILPGPNFSGMRDFVVENFQEQPMNLAALLSECLKEEKKILASVSASPTCSSPVMTSQWTQLDNKVSQMKLQISELKKEVKTLEGLNEKLDYIQKTWQSKVEQNVGLAQSQALVEQECQKRSIFINQTKHIVLQQLVTILNEASQIITTLTGVELPEWKRRQQLACIGGPEDTSLELLHKWFTAVAEVLLAVREQLQKLQEQDQNYTNSSGLSTSIAEMDGFTRTLIRNLLTNALVVEKQPVMQNLLHRPLILKTGVRFKVTVRFLANLPAFKDQLKVKPVFDKDVEEVKTVSGFRLFDFTRDDSKVLDVDSPNGALMAAFEHMSLKEKKARTKGSCESPLTVTEELHIIRFVTVLHHAGEKFDIEASSLPVVVVSSSNQVPSAWASIMWFNMLSSREPMNLSLFINPPPLTWEQLAPLLSWQFLSVGQRPLDPDQLSMLHDKIVDNPDGLVHWTKFSKDESVWMWIDGILDLIKKHLADLWQDGYIMGFVSKQRTSSLLLNKPAGTFLIRFSESIRDGAITFSWVDQSNGEKHIHAVEPYTKKELSVLSLADAINHYTLTTPGRSSTNPLVYLYPDIPKESAFARYYKFSGPSSTNKNITAYVHRMLAVVSVNPTPPPSPPRDSPLDIDMDNNQTDSSQKLDEFLTDLLDFPEWSHLQTLPQERVADSVFTFQEHGSLTQ</sequence>
<dbReference type="Gene3D" id="1.10.238.10">
    <property type="entry name" value="EF-hand"/>
    <property type="match status" value="1"/>
</dbReference>
<dbReference type="GO" id="GO:0007165">
    <property type="term" value="P:signal transduction"/>
    <property type="evidence" value="ECO:0007669"/>
    <property type="project" value="InterPro"/>
</dbReference>
<keyword evidence="18" id="KW-1185">Reference proteome</keyword>
<feature type="coiled-coil region" evidence="14">
    <location>
        <begin position="143"/>
        <end position="170"/>
    </location>
</feature>
<evidence type="ECO:0000256" key="1">
    <source>
        <dbReference type="ARBA" id="ARBA00004123"/>
    </source>
</evidence>
<keyword evidence="9 13" id="KW-0010">Activator</keyword>
<organism evidence="17 18">
    <name type="scientific">Fundulus heteroclitus</name>
    <name type="common">Killifish</name>
    <name type="synonym">Mummichog</name>
    <dbReference type="NCBI Taxonomy" id="8078"/>
    <lineage>
        <taxon>Eukaryota</taxon>
        <taxon>Metazoa</taxon>
        <taxon>Chordata</taxon>
        <taxon>Craniata</taxon>
        <taxon>Vertebrata</taxon>
        <taxon>Euteleostomi</taxon>
        <taxon>Actinopterygii</taxon>
        <taxon>Neopterygii</taxon>
        <taxon>Teleostei</taxon>
        <taxon>Neoteleostei</taxon>
        <taxon>Acanthomorphata</taxon>
        <taxon>Ovalentaria</taxon>
        <taxon>Atherinomorphae</taxon>
        <taxon>Cyprinodontiformes</taxon>
        <taxon>Fundulidae</taxon>
        <taxon>Fundulus</taxon>
    </lineage>
</organism>
<dbReference type="PANTHER" id="PTHR11801">
    <property type="entry name" value="SIGNAL TRANSDUCER AND ACTIVATOR OF TRANSCRIPTION"/>
    <property type="match status" value="1"/>
</dbReference>
<dbReference type="Gene3D" id="1.10.532.10">
    <property type="entry name" value="STAT transcription factor, N-terminal domain"/>
    <property type="match status" value="1"/>
</dbReference>
<evidence type="ECO:0000313" key="18">
    <source>
        <dbReference type="Proteomes" id="UP000265000"/>
    </source>
</evidence>
<protein>
    <recommendedName>
        <fullName evidence="13">Signal transducer and activator of transcription</fullName>
    </recommendedName>
</protein>
<dbReference type="Gene3D" id="1.20.1050.20">
    <property type="entry name" value="STAT transcription factor, all-alpha domain"/>
    <property type="match status" value="1"/>
</dbReference>
<accession>A0A3Q2QIQ7</accession>
<proteinExistence type="inferred from homology"/>
<dbReference type="InterPro" id="IPR013799">
    <property type="entry name" value="STAT_TF_prot_interaction"/>
</dbReference>
<dbReference type="InterPro" id="IPR015988">
    <property type="entry name" value="STAT_TF_CC"/>
</dbReference>
<dbReference type="InterPro" id="IPR013800">
    <property type="entry name" value="STAT_TF_alpha"/>
</dbReference>
<evidence type="ECO:0000256" key="2">
    <source>
        <dbReference type="ARBA" id="ARBA00004496"/>
    </source>
</evidence>
<dbReference type="Pfam" id="PF21354">
    <property type="entry name" value="STAT_linker"/>
    <property type="match status" value="1"/>
</dbReference>
<dbReference type="InterPro" id="IPR000980">
    <property type="entry name" value="SH2"/>
</dbReference>
<evidence type="ECO:0000256" key="3">
    <source>
        <dbReference type="ARBA" id="ARBA00005586"/>
    </source>
</evidence>
<dbReference type="InterPro" id="IPR001217">
    <property type="entry name" value="STAT"/>
</dbReference>
<evidence type="ECO:0000259" key="16">
    <source>
        <dbReference type="PROSITE" id="PS50001"/>
    </source>
</evidence>
<reference evidence="17" key="2">
    <citation type="submission" date="2025-09" db="UniProtKB">
        <authorList>
            <consortium name="Ensembl"/>
        </authorList>
    </citation>
    <scope>IDENTIFICATION</scope>
</reference>
<dbReference type="Gene3D" id="3.30.505.10">
    <property type="entry name" value="SH2 domain"/>
    <property type="match status" value="1"/>
</dbReference>
<dbReference type="Pfam" id="PF02864">
    <property type="entry name" value="STAT_bind"/>
    <property type="match status" value="1"/>
</dbReference>
<evidence type="ECO:0000256" key="7">
    <source>
        <dbReference type="ARBA" id="ARBA00023015"/>
    </source>
</evidence>
<dbReference type="Pfam" id="PF01017">
    <property type="entry name" value="STAT_alpha"/>
    <property type="match status" value="1"/>
</dbReference>
<evidence type="ECO:0000256" key="15">
    <source>
        <dbReference type="SAM" id="MobiDB-lite"/>
    </source>
</evidence>
<evidence type="ECO:0000256" key="14">
    <source>
        <dbReference type="SAM" id="Coils"/>
    </source>
</evidence>
<evidence type="ECO:0000256" key="12">
    <source>
        <dbReference type="PROSITE-ProRule" id="PRU00191"/>
    </source>
</evidence>
<evidence type="ECO:0000256" key="5">
    <source>
        <dbReference type="ARBA" id="ARBA00022553"/>
    </source>
</evidence>
<dbReference type="GO" id="GO:0003700">
    <property type="term" value="F:DNA-binding transcription factor activity"/>
    <property type="evidence" value="ECO:0007669"/>
    <property type="project" value="InterPro"/>
</dbReference>
<dbReference type="InterPro" id="IPR036535">
    <property type="entry name" value="STAT_N_sf"/>
</dbReference>
<dbReference type="Proteomes" id="UP000265000">
    <property type="component" value="Unplaced"/>
</dbReference>
<dbReference type="GO" id="GO:0005634">
    <property type="term" value="C:nucleus"/>
    <property type="evidence" value="ECO:0007669"/>
    <property type="project" value="UniProtKB-SubCell"/>
</dbReference>
<evidence type="ECO:0000256" key="4">
    <source>
        <dbReference type="ARBA" id="ARBA00022490"/>
    </source>
</evidence>
<dbReference type="SUPFAM" id="SSF55550">
    <property type="entry name" value="SH2 domain"/>
    <property type="match status" value="1"/>
</dbReference>
<keyword evidence="6 12" id="KW-0727">SH2 domain</keyword>
<dbReference type="InterPro" id="IPR012345">
    <property type="entry name" value="STAT_TF_DNA-bd_N"/>
</dbReference>
<keyword evidence="11 13" id="KW-0539">Nucleus</keyword>
<evidence type="ECO:0000256" key="13">
    <source>
        <dbReference type="RuleBase" id="RU046415"/>
    </source>
</evidence>
<evidence type="ECO:0000256" key="11">
    <source>
        <dbReference type="ARBA" id="ARBA00023242"/>
    </source>
</evidence>
<keyword evidence="8 13" id="KW-0238">DNA-binding</keyword>
<feature type="domain" description="SH2" evidence="16">
    <location>
        <begin position="566"/>
        <end position="678"/>
    </location>
</feature>
<dbReference type="FunFam" id="3.30.505.10:FF:000003">
    <property type="entry name" value="Signal transducer and activator of transcription"/>
    <property type="match status" value="1"/>
</dbReference>
<dbReference type="InterPro" id="IPR008967">
    <property type="entry name" value="p53-like_TF_DNA-bd_sf"/>
</dbReference>